<comment type="caution">
    <text evidence="1">The sequence shown here is derived from an EMBL/GenBank/DDBJ whole genome shotgun (WGS) entry which is preliminary data.</text>
</comment>
<gene>
    <name evidence="1" type="ORF">CFR76_04615</name>
</gene>
<organism evidence="1 2">
    <name type="scientific">Komagataeibacter swingsii</name>
    <dbReference type="NCBI Taxonomy" id="215220"/>
    <lineage>
        <taxon>Bacteria</taxon>
        <taxon>Pseudomonadati</taxon>
        <taxon>Pseudomonadota</taxon>
        <taxon>Alphaproteobacteria</taxon>
        <taxon>Acetobacterales</taxon>
        <taxon>Acetobacteraceae</taxon>
        <taxon>Komagataeibacter</taxon>
    </lineage>
</organism>
<sequence>MSATVTTLRPAQAPDRQRMLDMLDGIRAEVEAGGIISLVALAIHPDRAFSNYSAGEMSVTETVGMLERHKLSLLLKLS</sequence>
<name>A0A2V4RPT7_9PROT</name>
<dbReference type="EMBL" id="NKUB01000003">
    <property type="protein sequence ID" value="PYD70635.1"/>
    <property type="molecule type" value="Genomic_DNA"/>
</dbReference>
<dbReference type="AlphaFoldDB" id="A0A2V4RPT7"/>
<protein>
    <submittedName>
        <fullName evidence="1">Uncharacterized protein</fullName>
    </submittedName>
</protein>
<evidence type="ECO:0000313" key="2">
    <source>
        <dbReference type="Proteomes" id="UP000247371"/>
    </source>
</evidence>
<evidence type="ECO:0000313" key="1">
    <source>
        <dbReference type="EMBL" id="PYD70635.1"/>
    </source>
</evidence>
<keyword evidence="2" id="KW-1185">Reference proteome</keyword>
<dbReference type="RefSeq" id="WP_110556056.1">
    <property type="nucleotide sequence ID" value="NZ_NKUB01000003.1"/>
</dbReference>
<dbReference type="Proteomes" id="UP000247371">
    <property type="component" value="Unassembled WGS sequence"/>
</dbReference>
<proteinExistence type="predicted"/>
<accession>A0A2V4RPT7</accession>
<reference evidence="1 2" key="1">
    <citation type="submission" date="2017-07" db="EMBL/GenBank/DDBJ databases">
        <title>A draft genome sequence of Komagataeibacter swingsii LMG 22125.</title>
        <authorList>
            <person name="Skraban J."/>
            <person name="Cleenwerck I."/>
            <person name="Vandamme P."/>
            <person name="Trcek J."/>
        </authorList>
    </citation>
    <scope>NUCLEOTIDE SEQUENCE [LARGE SCALE GENOMIC DNA]</scope>
    <source>
        <strain evidence="1 2">LMG 22125</strain>
    </source>
</reference>